<organism evidence="1 2">
    <name type="scientific">Gimesia algae</name>
    <dbReference type="NCBI Taxonomy" id="2527971"/>
    <lineage>
        <taxon>Bacteria</taxon>
        <taxon>Pseudomonadati</taxon>
        <taxon>Planctomycetota</taxon>
        <taxon>Planctomycetia</taxon>
        <taxon>Planctomycetales</taxon>
        <taxon>Planctomycetaceae</taxon>
        <taxon>Gimesia</taxon>
    </lineage>
</organism>
<name>A0A517VA05_9PLAN</name>
<dbReference type="Proteomes" id="UP000316855">
    <property type="component" value="Chromosome"/>
</dbReference>
<accession>A0A517VA05</accession>
<gene>
    <name evidence="1" type="ORF">Pan161_14700</name>
</gene>
<sequence>MAKSVNGSSLAASYPVQVSFNAFLPLKNPDSLVAWFIPALETLV</sequence>
<evidence type="ECO:0000313" key="1">
    <source>
        <dbReference type="EMBL" id="QDT89837.1"/>
    </source>
</evidence>
<proteinExistence type="predicted"/>
<dbReference type="KEGG" id="gax:Pan161_14700"/>
<dbReference type="EMBL" id="CP036343">
    <property type="protein sequence ID" value="QDT89837.1"/>
    <property type="molecule type" value="Genomic_DNA"/>
</dbReference>
<evidence type="ECO:0000313" key="2">
    <source>
        <dbReference type="Proteomes" id="UP000316855"/>
    </source>
</evidence>
<reference evidence="1 2" key="1">
    <citation type="submission" date="2019-02" db="EMBL/GenBank/DDBJ databases">
        <title>Deep-cultivation of Planctomycetes and their phenomic and genomic characterization uncovers novel biology.</title>
        <authorList>
            <person name="Wiegand S."/>
            <person name="Jogler M."/>
            <person name="Boedeker C."/>
            <person name="Pinto D."/>
            <person name="Vollmers J."/>
            <person name="Rivas-Marin E."/>
            <person name="Kohn T."/>
            <person name="Peeters S.H."/>
            <person name="Heuer A."/>
            <person name="Rast P."/>
            <person name="Oberbeckmann S."/>
            <person name="Bunk B."/>
            <person name="Jeske O."/>
            <person name="Meyerdierks A."/>
            <person name="Storesund J.E."/>
            <person name="Kallscheuer N."/>
            <person name="Luecker S."/>
            <person name="Lage O.M."/>
            <person name="Pohl T."/>
            <person name="Merkel B.J."/>
            <person name="Hornburger P."/>
            <person name="Mueller R.-W."/>
            <person name="Bruemmer F."/>
            <person name="Labrenz M."/>
            <person name="Spormann A.M."/>
            <person name="Op den Camp H."/>
            <person name="Overmann J."/>
            <person name="Amann R."/>
            <person name="Jetten M.S.M."/>
            <person name="Mascher T."/>
            <person name="Medema M.H."/>
            <person name="Devos D.P."/>
            <person name="Kaster A.-K."/>
            <person name="Ovreas L."/>
            <person name="Rohde M."/>
            <person name="Galperin M.Y."/>
            <person name="Jogler C."/>
        </authorList>
    </citation>
    <scope>NUCLEOTIDE SEQUENCE [LARGE SCALE GENOMIC DNA]</scope>
    <source>
        <strain evidence="1 2">Pan161</strain>
    </source>
</reference>
<protein>
    <submittedName>
        <fullName evidence="1">Uncharacterized protein</fullName>
    </submittedName>
</protein>
<keyword evidence="2" id="KW-1185">Reference proteome</keyword>
<dbReference type="AlphaFoldDB" id="A0A517VA05"/>